<feature type="domain" description="Vps53 C-terminal" evidence="9">
    <location>
        <begin position="687"/>
        <end position="805"/>
    </location>
</feature>
<dbReference type="GeneID" id="30037001"/>
<feature type="compositionally biased region" description="Low complexity" evidence="7">
    <location>
        <begin position="455"/>
        <end position="468"/>
    </location>
</feature>
<evidence type="ECO:0000259" key="9">
    <source>
        <dbReference type="Pfam" id="PF16854"/>
    </source>
</evidence>
<feature type="compositionally biased region" description="Low complexity" evidence="7">
    <location>
        <begin position="889"/>
        <end position="905"/>
    </location>
</feature>
<feature type="domain" description="Vps53 N-terminal" evidence="8">
    <location>
        <begin position="28"/>
        <end position="211"/>
    </location>
</feature>
<dbReference type="Pfam" id="PF04100">
    <property type="entry name" value="Vps53_N"/>
    <property type="match status" value="2"/>
</dbReference>
<dbReference type="PANTHER" id="PTHR12820">
    <property type="entry name" value="VACUOLAR SORTING PROTEIN 53"/>
    <property type="match status" value="1"/>
</dbReference>
<dbReference type="EMBL" id="CP014502">
    <property type="protein sequence ID" value="ANB13876.1"/>
    <property type="molecule type" value="Genomic_DNA"/>
</dbReference>
<dbReference type="RefSeq" id="XP_018736353.1">
    <property type="nucleotide sequence ID" value="XM_018881923.1"/>
</dbReference>
<dbReference type="Pfam" id="PF16854">
    <property type="entry name" value="VPS53_C"/>
    <property type="match status" value="1"/>
</dbReference>
<comment type="subcellular location">
    <subcellularLocation>
        <location evidence="2">Endosome membrane</location>
        <topology evidence="2">Peripheral membrane protein</topology>
    </subcellularLocation>
    <subcellularLocation>
        <location evidence="1">Golgi apparatus</location>
        <location evidence="1">trans-Golgi network membrane</location>
        <topology evidence="1">Peripheral membrane protein</topology>
    </subcellularLocation>
</comment>
<feature type="region of interest" description="Disordered" evidence="7">
    <location>
        <begin position="712"/>
        <end position="747"/>
    </location>
</feature>
<gene>
    <name evidence="10" type="primary">VPS53</name>
    <name evidence="10" type="ORF">AWJ20_4827</name>
</gene>
<feature type="region of interest" description="Disordered" evidence="7">
    <location>
        <begin position="1"/>
        <end position="27"/>
    </location>
</feature>
<keyword evidence="5" id="KW-0333">Golgi apparatus</keyword>
<reference evidence="10 11" key="1">
    <citation type="submission" date="2016-02" db="EMBL/GenBank/DDBJ databases">
        <title>Complete genome sequence and transcriptome regulation of the pentose utilising yeast Sugiyamaella lignohabitans.</title>
        <authorList>
            <person name="Bellasio M."/>
            <person name="Peymann A."/>
            <person name="Valli M."/>
            <person name="Sipitzky M."/>
            <person name="Graf A."/>
            <person name="Sauer M."/>
            <person name="Marx H."/>
            <person name="Mattanovich D."/>
        </authorList>
    </citation>
    <scope>NUCLEOTIDE SEQUENCE [LARGE SCALE GENOMIC DNA]</scope>
    <source>
        <strain evidence="10 11">CBS 10342</strain>
    </source>
</reference>
<organism evidence="10 11">
    <name type="scientific">Sugiyamaella lignohabitans</name>
    <dbReference type="NCBI Taxonomy" id="796027"/>
    <lineage>
        <taxon>Eukaryota</taxon>
        <taxon>Fungi</taxon>
        <taxon>Dikarya</taxon>
        <taxon>Ascomycota</taxon>
        <taxon>Saccharomycotina</taxon>
        <taxon>Dipodascomycetes</taxon>
        <taxon>Dipodascales</taxon>
        <taxon>Trichomonascaceae</taxon>
        <taxon>Sugiyamaella</taxon>
    </lineage>
</organism>
<protein>
    <submittedName>
        <fullName evidence="10">Vps53p</fullName>
    </submittedName>
</protein>
<name>A0A167EBN4_9ASCO</name>
<dbReference type="GO" id="GO:0042147">
    <property type="term" value="P:retrograde transport, endosome to Golgi"/>
    <property type="evidence" value="ECO:0007669"/>
    <property type="project" value="InterPro"/>
</dbReference>
<evidence type="ECO:0000256" key="3">
    <source>
        <dbReference type="ARBA" id="ARBA00008628"/>
    </source>
</evidence>
<dbReference type="InterPro" id="IPR007234">
    <property type="entry name" value="Vps53_N"/>
</dbReference>
<keyword evidence="11" id="KW-1185">Reference proteome</keyword>
<dbReference type="GO" id="GO:0000938">
    <property type="term" value="C:GARP complex"/>
    <property type="evidence" value="ECO:0007669"/>
    <property type="project" value="InterPro"/>
</dbReference>
<evidence type="ECO:0000256" key="7">
    <source>
        <dbReference type="SAM" id="MobiDB-lite"/>
    </source>
</evidence>
<feature type="region of interest" description="Disordered" evidence="7">
    <location>
        <begin position="889"/>
        <end position="909"/>
    </location>
</feature>
<sequence length="961" mass="105136">MASFGVANGHSGGSGLGGEDDDPLSLPNYSPVDHLNVLFPTSANVQRVGDIRDLAQLYGQSLESKLINGRRTSGSTGSSSIEAVSKTLEEVRSLTDQIDSLRTQAASTDQAITAMTLDIKKLDNTKANLIQSITVLKRLQMLTTAYNQLSSLVARRQYKEMSQTLPAVMELMAHFRQFRSISQIATLSKQVSDIQVRISDQIFDDFATVIEHKPGSRTVAGSAGVSGTGTPVLNGSSTGFSGSGAGSGTGSATQTGAPASIVDISATLADACVVLDSLPGSTARDRLISWFCNVQLKEYRTIFRSSDEAGSLENISRRYSYLKRLLKTHSDEYARYFVPSWNVTEELCKRFCATTREDIQGLLSQVSSTQTNPKESDVQLLLNSLNETLEFEQYLEKKFKYMNPRPASSSSTSSSEPFKFANSVSIAFQPHLNIWIQFQDRALAQKFQEFRAVSRHSQSQGTRSQTGSDDNDQENKDDDDPTVLPSSADLFIFYRSVLTQTAKLSNREPLLQLSNLFGKWLTVYCSQILRSYIPDRLVTTDDIKTICLVITTADYCFNTTNQLEQKLVDQLDPEFKVGVDLEREKGMFLEVINLCIRNLVRKVEAGCEFAWREMANTNWSKVETVGDQSSYVADLTSNIERDTLAILECMKKETHARMLCDKIVEAVTGDFLQSVVRCRPISEVSAEQMLLDLYVLKGCFLKLPTLAQKQHDHGSMDINGTDKSSTGIHNNDSGTTNGLTTGSETSTVSSAYTRHVTKSLSRVETILKVILTQVNPAEGLVQNYFYLVGDKSQQNFAKILELKGITRGGQTRFLEMFNAHLKAHDNLVDESPILSSLQLNPLVGKGTVVGGSRVSSASHINIGIGGLGGAAGIMGSGSGINLVGSNNSSNNNSGSSSGNPFQNGSHLFDTKGPSILSKEGFERFTHGAEAPVNKLNENFRNFGRLFRRDGSGSPLGNRNNH</sequence>
<feature type="domain" description="Vps53 N-terminal" evidence="8">
    <location>
        <begin position="264"/>
        <end position="451"/>
    </location>
</feature>
<dbReference type="InterPro" id="IPR031745">
    <property type="entry name" value="Vps53_C"/>
</dbReference>
<feature type="compositionally biased region" description="Polar residues" evidence="7">
    <location>
        <begin position="721"/>
        <end position="747"/>
    </location>
</feature>
<dbReference type="Gene3D" id="1.10.357.110">
    <property type="entry name" value="Vacuolar protein sorting-associated protein 53, C-terminus"/>
    <property type="match status" value="1"/>
</dbReference>
<feature type="compositionally biased region" description="Acidic residues" evidence="7">
    <location>
        <begin position="469"/>
        <end position="481"/>
    </location>
</feature>
<dbReference type="InterPro" id="IPR039766">
    <property type="entry name" value="Vps53"/>
</dbReference>
<keyword evidence="6" id="KW-0472">Membrane</keyword>
<comment type="similarity">
    <text evidence="3">Belongs to the VPS53 family.</text>
</comment>
<evidence type="ECO:0000313" key="11">
    <source>
        <dbReference type="Proteomes" id="UP000189580"/>
    </source>
</evidence>
<dbReference type="InterPro" id="IPR038260">
    <property type="entry name" value="Vps53_C_sf"/>
</dbReference>
<evidence type="ECO:0000256" key="4">
    <source>
        <dbReference type="ARBA" id="ARBA00022753"/>
    </source>
</evidence>
<feature type="region of interest" description="Disordered" evidence="7">
    <location>
        <begin position="454"/>
        <end position="483"/>
    </location>
</feature>
<dbReference type="KEGG" id="slb:AWJ20_4827"/>
<dbReference type="OrthoDB" id="10261632at2759"/>
<proteinExistence type="inferred from homology"/>
<evidence type="ECO:0000259" key="8">
    <source>
        <dbReference type="Pfam" id="PF04100"/>
    </source>
</evidence>
<evidence type="ECO:0000256" key="6">
    <source>
        <dbReference type="ARBA" id="ARBA00023136"/>
    </source>
</evidence>
<dbReference type="GO" id="GO:0005829">
    <property type="term" value="C:cytosol"/>
    <property type="evidence" value="ECO:0007669"/>
    <property type="project" value="GOC"/>
</dbReference>
<evidence type="ECO:0000313" key="10">
    <source>
        <dbReference type="EMBL" id="ANB13876.1"/>
    </source>
</evidence>
<evidence type="ECO:0000256" key="2">
    <source>
        <dbReference type="ARBA" id="ARBA00004481"/>
    </source>
</evidence>
<accession>A0A167EBN4</accession>
<dbReference type="PANTHER" id="PTHR12820:SF0">
    <property type="entry name" value="VACUOLAR PROTEIN SORTING-ASSOCIATED PROTEIN 53 HOMOLOG"/>
    <property type="match status" value="1"/>
</dbReference>
<dbReference type="GO" id="GO:0010008">
    <property type="term" value="C:endosome membrane"/>
    <property type="evidence" value="ECO:0007669"/>
    <property type="project" value="UniProtKB-SubCell"/>
</dbReference>
<evidence type="ECO:0000256" key="5">
    <source>
        <dbReference type="ARBA" id="ARBA00023034"/>
    </source>
</evidence>
<keyword evidence="4" id="KW-0967">Endosome</keyword>
<evidence type="ECO:0000256" key="1">
    <source>
        <dbReference type="ARBA" id="ARBA00004150"/>
    </source>
</evidence>
<dbReference type="Proteomes" id="UP000189580">
    <property type="component" value="Chromosome d"/>
</dbReference>
<dbReference type="AlphaFoldDB" id="A0A167EBN4"/>